<accession>A0A177LT91</accession>
<dbReference type="Proteomes" id="UP000077763">
    <property type="component" value="Unassembled WGS sequence"/>
</dbReference>
<protein>
    <submittedName>
        <fullName evidence="2">Transposase</fullName>
    </submittedName>
</protein>
<dbReference type="EMBL" id="LUUH01000118">
    <property type="protein sequence ID" value="OAH96192.1"/>
    <property type="molecule type" value="Genomic_DNA"/>
</dbReference>
<evidence type="ECO:0000259" key="1">
    <source>
        <dbReference type="Pfam" id="PF05598"/>
    </source>
</evidence>
<evidence type="ECO:0000313" key="3">
    <source>
        <dbReference type="Proteomes" id="UP000077763"/>
    </source>
</evidence>
<comment type="caution">
    <text evidence="2">The sequence shown here is derived from an EMBL/GenBank/DDBJ whole genome shotgun (WGS) entry which is preliminary data.</text>
</comment>
<dbReference type="Pfam" id="PF05598">
    <property type="entry name" value="DUF772"/>
    <property type="match status" value="1"/>
</dbReference>
<dbReference type="InterPro" id="IPR008490">
    <property type="entry name" value="Transposase_InsH_N"/>
</dbReference>
<dbReference type="RefSeq" id="WP_064038924.1">
    <property type="nucleotide sequence ID" value="NZ_LUUH01000118.1"/>
</dbReference>
<name>A0A177LT91_METMH</name>
<proteinExistence type="predicted"/>
<feature type="domain" description="Transposase InsH N-terminal" evidence="1">
    <location>
        <begin position="20"/>
        <end position="116"/>
    </location>
</feature>
<dbReference type="PANTHER" id="PTHR33803:SF3">
    <property type="entry name" value="BLL1974 PROTEIN"/>
    <property type="match status" value="1"/>
</dbReference>
<gene>
    <name evidence="2" type="ORF">A1353_24255</name>
</gene>
<dbReference type="PANTHER" id="PTHR33803">
    <property type="entry name" value="IS1478 TRANSPOSASE"/>
    <property type="match status" value="1"/>
</dbReference>
<organism evidence="2 3">
    <name type="scientific">Methylomonas methanica</name>
    <dbReference type="NCBI Taxonomy" id="421"/>
    <lineage>
        <taxon>Bacteria</taxon>
        <taxon>Pseudomonadati</taxon>
        <taxon>Pseudomonadota</taxon>
        <taxon>Gammaproteobacteria</taxon>
        <taxon>Methylococcales</taxon>
        <taxon>Methylococcaceae</taxon>
        <taxon>Methylomonas</taxon>
    </lineage>
</organism>
<sequence length="454" mass="52378">MKPKSQETSGQIDLFNTPLADLLNPRHELYQLAHLIDWKTIDDSFGQYFVATQGAPALPTRLVAGLHYLKHAFALSDEAVVARWLENPYWQFFCGETFFQHDTPCHPTSLTKWRQRMGEAGCEQLLALTIQAGIDSKTVKKQDFETVTVDSTVQEKAITYPTDGKLYERCRQHLVRLAEQHQIPLRQNYNRKAPYLLLMANRYSHAKQMKRKRKMLKQLKTLVGRVYRDIDRQLLDQSDAVKLAFKDTLEKTQRILSQQTQDKNKLYSFHAPEVECIAKGKVHKKYEFGVKVGITVTNKSNFVLGARSFPGNPYDGHTLESCLEQAEILSGIRAKEAFVDLGYRGVEVPGVTIYKARQKRGVDTRRLKRALKRRNAIEPIIGHLKNDGLLGRNYLKGEMGDALHAILCGTGHNIRLILRRLRIFWPYFWQLLSRFWGTLHQPSNSCWLHKTEYL</sequence>
<dbReference type="InterPro" id="IPR047710">
    <property type="entry name" value="Transpos_IS5-like"/>
</dbReference>
<dbReference type="AlphaFoldDB" id="A0A177LT91"/>
<reference evidence="2 3" key="1">
    <citation type="submission" date="2016-03" db="EMBL/GenBank/DDBJ databases">
        <authorList>
            <person name="Ploux O."/>
        </authorList>
    </citation>
    <scope>NUCLEOTIDE SEQUENCE [LARGE SCALE GENOMIC DNA]</scope>
    <source>
        <strain evidence="2 3">R-45371</strain>
    </source>
</reference>
<dbReference type="NCBIfam" id="NF033578">
    <property type="entry name" value="transpos_IS5_1"/>
    <property type="match status" value="1"/>
</dbReference>
<evidence type="ECO:0000313" key="2">
    <source>
        <dbReference type="EMBL" id="OAH96192.1"/>
    </source>
</evidence>